<keyword evidence="2" id="KW-0812">Transmembrane</keyword>
<sequence length="213" mass="24829">MVYHLQNNLKSAHSTYESKVIIHVTTSRRDFWGWSVFFAPLSSPPPPSPVTTTNTTTSTTFVTVTTAALQTNSDHHQPQQKHSQSRQKKKNNETGKRKAKAKGERKKKISQEERKKNSTKNKIQIIIKRLYITTSNNKNRISSYTTLQNSYYLLPTFIKLKRRLIFIHLPTIKDDQNLLVFNKIICFPPHFLSLYCVFLFGFIILIRLNYNKK</sequence>
<dbReference type="EMBL" id="AJIX01000013">
    <property type="protein sequence ID" value="KGR13895.1"/>
    <property type="molecule type" value="Genomic_DNA"/>
</dbReference>
<protein>
    <submittedName>
        <fullName evidence="3">Uncharacterized protein</fullName>
    </submittedName>
</protein>
<proteinExistence type="predicted"/>
<reference evidence="3 4" key="1">
    <citation type="submission" date="2013-12" db="EMBL/GenBank/DDBJ databases">
        <title>The Genome Sequence of Candida albicans P78048.</title>
        <authorList>
            <consortium name="The Broad Institute Genome Sequencing Platform"/>
            <consortium name="The Broad Institute Genome Sequencing Center for Infectious Disease"/>
            <person name="Cuomo C."/>
            <person name="Bennett R."/>
            <person name="Hirakawa M."/>
            <person name="Noverr M."/>
            <person name="Mitchell A."/>
            <person name="Young S.K."/>
            <person name="Zeng Q."/>
            <person name="Gargeya S."/>
            <person name="Fitzgerald M."/>
            <person name="Abouelleil A."/>
            <person name="Alvarado L."/>
            <person name="Berlin A.M."/>
            <person name="Chapman S.B."/>
            <person name="Dewar J."/>
            <person name="Goldberg J."/>
            <person name="Griggs A."/>
            <person name="Gujja S."/>
            <person name="Hansen M."/>
            <person name="Howarth C."/>
            <person name="Imamovic A."/>
            <person name="Larimer J."/>
            <person name="McCowan C."/>
            <person name="Murphy C."/>
            <person name="Pearson M."/>
            <person name="Priest M."/>
            <person name="Roberts A."/>
            <person name="Saif S."/>
            <person name="Shea T."/>
            <person name="Sykes S."/>
            <person name="Wortman J."/>
            <person name="Nusbaum C."/>
            <person name="Birren B."/>
        </authorList>
    </citation>
    <scope>NUCLEOTIDE SEQUENCE [LARGE SCALE GENOMIC DNA]</scope>
    <source>
        <strain evidence="3 4">P78048</strain>
    </source>
</reference>
<evidence type="ECO:0000256" key="1">
    <source>
        <dbReference type="SAM" id="MobiDB-lite"/>
    </source>
</evidence>
<gene>
    <name evidence="3" type="ORF">MG3_02329</name>
</gene>
<feature type="transmembrane region" description="Helical" evidence="2">
    <location>
        <begin position="191"/>
        <end position="210"/>
    </location>
</feature>
<comment type="caution">
    <text evidence="3">The sequence shown here is derived from an EMBL/GenBank/DDBJ whole genome shotgun (WGS) entry which is preliminary data.</text>
</comment>
<dbReference type="AlphaFoldDB" id="A0AB34PWN8"/>
<organism evidence="3 4">
    <name type="scientific">Candida albicans P78048</name>
    <dbReference type="NCBI Taxonomy" id="1094989"/>
    <lineage>
        <taxon>Eukaryota</taxon>
        <taxon>Fungi</taxon>
        <taxon>Dikarya</taxon>
        <taxon>Ascomycota</taxon>
        <taxon>Saccharomycotina</taxon>
        <taxon>Pichiomycetes</taxon>
        <taxon>Debaryomycetaceae</taxon>
        <taxon>Candida/Lodderomyces clade</taxon>
        <taxon>Candida</taxon>
    </lineage>
</organism>
<name>A0AB34PWN8_CANAX</name>
<evidence type="ECO:0000313" key="4">
    <source>
        <dbReference type="Proteomes" id="UP000030161"/>
    </source>
</evidence>
<dbReference type="Proteomes" id="UP000030161">
    <property type="component" value="Unassembled WGS sequence"/>
</dbReference>
<feature type="compositionally biased region" description="Basic residues" evidence="1">
    <location>
        <begin position="97"/>
        <end position="108"/>
    </location>
</feature>
<keyword evidence="2" id="KW-1133">Transmembrane helix</keyword>
<accession>A0AB34PWN8</accession>
<feature type="region of interest" description="Disordered" evidence="1">
    <location>
        <begin position="71"/>
        <end position="117"/>
    </location>
</feature>
<evidence type="ECO:0000313" key="3">
    <source>
        <dbReference type="EMBL" id="KGR13895.1"/>
    </source>
</evidence>
<keyword evidence="2" id="KW-0472">Membrane</keyword>
<evidence type="ECO:0000256" key="2">
    <source>
        <dbReference type="SAM" id="Phobius"/>
    </source>
</evidence>